<dbReference type="InterPro" id="IPR019405">
    <property type="entry name" value="Lactonase_7-beta_prop"/>
</dbReference>
<proteinExistence type="predicted"/>
<name>S9SLW8_PAEAL</name>
<dbReference type="InterPro" id="IPR051200">
    <property type="entry name" value="Host-pathogen_enzymatic-act"/>
</dbReference>
<organism evidence="1 2">
    <name type="scientific">Paenibacillus alvei TS-15</name>
    <dbReference type="NCBI Taxonomy" id="1117108"/>
    <lineage>
        <taxon>Bacteria</taxon>
        <taxon>Bacillati</taxon>
        <taxon>Bacillota</taxon>
        <taxon>Bacilli</taxon>
        <taxon>Bacillales</taxon>
        <taxon>Paenibacillaceae</taxon>
        <taxon>Paenibacillus</taxon>
    </lineage>
</organism>
<dbReference type="SUPFAM" id="SSF75011">
    <property type="entry name" value="3-carboxy-cis,cis-mucoante lactonizing enzyme"/>
    <property type="match status" value="1"/>
</dbReference>
<dbReference type="eggNOG" id="COG5276">
    <property type="taxonomic scope" value="Bacteria"/>
</dbReference>
<gene>
    <name evidence="1" type="ORF">PAALTS15_19188</name>
</gene>
<protein>
    <submittedName>
        <fullName evidence="1">Uncharacterized protein</fullName>
    </submittedName>
</protein>
<comment type="caution">
    <text evidence="1">The sequence shown here is derived from an EMBL/GenBank/DDBJ whole genome shotgun (WGS) entry which is preliminary data.</text>
</comment>
<dbReference type="PANTHER" id="PTHR47197">
    <property type="entry name" value="PROTEIN NIRF"/>
    <property type="match status" value="1"/>
</dbReference>
<dbReference type="PANTHER" id="PTHR47197:SF3">
    <property type="entry name" value="DIHYDRO-HEME D1 DEHYDROGENASE"/>
    <property type="match status" value="1"/>
</dbReference>
<dbReference type="Proteomes" id="UP000015344">
    <property type="component" value="Unassembled WGS sequence"/>
</dbReference>
<sequence>MSIEAFQRLVSSNTTVFLGADADQAALSAANGTGTNADIVPRTLDPEVWPALEKFDNDVSSQVFSPFGSVPNPDYVWDLPVSDGQSSSFAIASTPFLISAGLSVDFSVFLNVFADNALEAKIELFEDTGGAGTGPFVKSAVQPSGLDAFLLIAGDPNTPVVGLTEMRPYNWQDIHIYSTRFSVSGSATVAKTFKIVVSFHATNYLVTSPPNPAGLQFVVDLYAEGPEFLYVSNVGDATVEMYNISNPFAPARIGQFNGGNLNNPRGMAITGNTLYVANAGDFTVEIYNVANPAVPVRLNQFNGSNLNSPHGLAITGTNLYVSNRGDGTIEIYNIANPTAPVHVTQFGGGDLNRPEGMAITGTTLYVANQSDNTVEIYNIATPTAPVRVTQFGSGDLNSPEGLAITGTTLYVANSGNNTVEIYNITTPTAPVRITEFGSVDLNQPRGLAITGITLYVANGGDNTVEIYNIATPTAPVRVGQFNGGNLNQPFGLVINPFIG</sequence>
<dbReference type="EMBL" id="ATMT01000064">
    <property type="protein sequence ID" value="EPY05684.1"/>
    <property type="molecule type" value="Genomic_DNA"/>
</dbReference>
<dbReference type="CDD" id="cd05819">
    <property type="entry name" value="NHL"/>
    <property type="match status" value="1"/>
</dbReference>
<evidence type="ECO:0000313" key="2">
    <source>
        <dbReference type="Proteomes" id="UP000015344"/>
    </source>
</evidence>
<dbReference type="PATRIC" id="fig|1117108.3.peg.3949"/>
<dbReference type="InterPro" id="IPR015943">
    <property type="entry name" value="WD40/YVTN_repeat-like_dom_sf"/>
</dbReference>
<dbReference type="RefSeq" id="WP_021261107.1">
    <property type="nucleotide sequence ID" value="NZ_ATMT01000064.1"/>
</dbReference>
<accession>S9SLW8</accession>
<evidence type="ECO:0000313" key="1">
    <source>
        <dbReference type="EMBL" id="EPY05684.1"/>
    </source>
</evidence>
<dbReference type="AlphaFoldDB" id="S9SLW8"/>
<dbReference type="Pfam" id="PF10282">
    <property type="entry name" value="Lactonase"/>
    <property type="match status" value="2"/>
</dbReference>
<reference evidence="1 2" key="1">
    <citation type="submission" date="2013-05" db="EMBL/GenBank/DDBJ databases">
        <authorList>
            <person name="Strain E.A."/>
            <person name="Brown E."/>
            <person name="Allard M.W."/>
            <person name="Luo Y.L."/>
        </authorList>
    </citation>
    <scope>NUCLEOTIDE SEQUENCE [LARGE SCALE GENOMIC DNA]</scope>
    <source>
        <strain evidence="1 2">TS-15</strain>
    </source>
</reference>
<dbReference type="Gene3D" id="2.130.10.10">
    <property type="entry name" value="YVTN repeat-like/Quinoprotein amine dehydrogenase"/>
    <property type="match status" value="2"/>
</dbReference>